<name>A0A9J7BKV2_9BACT</name>
<evidence type="ECO:0000313" key="2">
    <source>
        <dbReference type="Proteomes" id="UP001059380"/>
    </source>
</evidence>
<proteinExistence type="predicted"/>
<dbReference type="RefSeq" id="WP_260792570.1">
    <property type="nucleotide sequence ID" value="NZ_CP093313.1"/>
</dbReference>
<dbReference type="KEGG" id="orp:MOP44_22030"/>
<dbReference type="EC" id="2.1.1.-" evidence="1"/>
<dbReference type="AlphaFoldDB" id="A0A9J7BKV2"/>
<keyword evidence="1" id="KW-0808">Transferase</keyword>
<protein>
    <submittedName>
        <fullName evidence="1">Flagellin lysine-N-methylase</fullName>
        <ecNumber evidence="1">2.1.1.-</ecNumber>
    </submittedName>
</protein>
<gene>
    <name evidence="1" type="primary">fliB</name>
    <name evidence="1" type="ORF">MOP44_22030</name>
</gene>
<dbReference type="NCBIfam" id="NF038110">
    <property type="entry name" value="Lys_methyl_FliB"/>
    <property type="match status" value="1"/>
</dbReference>
<keyword evidence="1" id="KW-0966">Cell projection</keyword>
<keyword evidence="2" id="KW-1185">Reference proteome</keyword>
<keyword evidence="1" id="KW-0489">Methyltransferase</keyword>
<organism evidence="1 2">
    <name type="scientific">Occallatibacter riparius</name>
    <dbReference type="NCBI Taxonomy" id="1002689"/>
    <lineage>
        <taxon>Bacteria</taxon>
        <taxon>Pseudomonadati</taxon>
        <taxon>Acidobacteriota</taxon>
        <taxon>Terriglobia</taxon>
        <taxon>Terriglobales</taxon>
        <taxon>Acidobacteriaceae</taxon>
        <taxon>Occallatibacter</taxon>
    </lineage>
</organism>
<dbReference type="Proteomes" id="UP001059380">
    <property type="component" value="Chromosome"/>
</dbReference>
<keyword evidence="1" id="KW-0282">Flagellum</keyword>
<evidence type="ECO:0000313" key="1">
    <source>
        <dbReference type="EMBL" id="UWZ83235.1"/>
    </source>
</evidence>
<accession>A0A9J7BKV2</accession>
<dbReference type="GO" id="GO:0032259">
    <property type="term" value="P:methylation"/>
    <property type="evidence" value="ECO:0007669"/>
    <property type="project" value="UniProtKB-KW"/>
</dbReference>
<dbReference type="EMBL" id="CP093313">
    <property type="protein sequence ID" value="UWZ83235.1"/>
    <property type="molecule type" value="Genomic_DNA"/>
</dbReference>
<dbReference type="GO" id="GO:0008168">
    <property type="term" value="F:methyltransferase activity"/>
    <property type="evidence" value="ECO:0007669"/>
    <property type="project" value="UniProtKB-KW"/>
</dbReference>
<keyword evidence="1" id="KW-0969">Cilium</keyword>
<sequence length="412" mass="46428">MRQTRIIQPDYAERFRCLGSECEDTCCSGWQVPLDEADYDNLTSVPDGSLRSLVRDSILRTEGREGGQESPFAVFRMLPSGECPLLSPDKLCRIHKQCGEQYLARICAVYPRHFYRIDGQSETELSLSCPEAARLILLSPSLISGGSAASRQLTWDETASRGANLRPYFWQIREAAVSLILNRTYPLWQRLFLLGMFCRRLEAFSRGEIDRRFVDLLDDFTRAVATPGLRESMQTIPADIPLQVEIVLMLVMERLKGDRLSQRARDILDLFDRAVVQTPTASIESQASRYAEAYRRDFTRFFGSHPRVLENLLLNAVFRDAFPFGKTLTPAGGDPEPAKAFAMLTIQFVLIKGLLIGVAGARGSRFASADVVQAVQTASRLFEHTQFLRSAYRLLEERGVADARGLTMLIRN</sequence>
<reference evidence="1" key="1">
    <citation type="submission" date="2021-04" db="EMBL/GenBank/DDBJ databases">
        <title>Phylogenetic analysis of Acidobacteriaceae.</title>
        <authorList>
            <person name="Qiu L."/>
            <person name="Zhang Q."/>
        </authorList>
    </citation>
    <scope>NUCLEOTIDE SEQUENCE</scope>
    <source>
        <strain evidence="1">DSM 25168</strain>
    </source>
</reference>